<organism evidence="2 3">
    <name type="scientific">Schistocephalus solidus</name>
    <name type="common">Tapeworm</name>
    <dbReference type="NCBI Taxonomy" id="70667"/>
    <lineage>
        <taxon>Eukaryota</taxon>
        <taxon>Metazoa</taxon>
        <taxon>Spiralia</taxon>
        <taxon>Lophotrochozoa</taxon>
        <taxon>Platyhelminthes</taxon>
        <taxon>Cestoda</taxon>
        <taxon>Eucestoda</taxon>
        <taxon>Diphyllobothriidea</taxon>
        <taxon>Diphyllobothriidae</taxon>
        <taxon>Schistocephalus</taxon>
    </lineage>
</organism>
<name>A0A3P7E9E1_SCHSO</name>
<gene>
    <name evidence="2" type="ORF">SSLN_LOCUS8789</name>
</gene>
<dbReference type="AlphaFoldDB" id="A0A3P7E9E1"/>
<dbReference type="EMBL" id="UYSU01034852">
    <property type="protein sequence ID" value="VDL95174.1"/>
    <property type="molecule type" value="Genomic_DNA"/>
</dbReference>
<feature type="region of interest" description="Disordered" evidence="1">
    <location>
        <begin position="1"/>
        <end position="25"/>
    </location>
</feature>
<keyword evidence="3" id="KW-1185">Reference proteome</keyword>
<evidence type="ECO:0000313" key="3">
    <source>
        <dbReference type="Proteomes" id="UP000275846"/>
    </source>
</evidence>
<evidence type="ECO:0000256" key="1">
    <source>
        <dbReference type="SAM" id="MobiDB-lite"/>
    </source>
</evidence>
<dbReference type="Proteomes" id="UP000275846">
    <property type="component" value="Unassembled WGS sequence"/>
</dbReference>
<reference evidence="2 3" key="1">
    <citation type="submission" date="2018-11" db="EMBL/GenBank/DDBJ databases">
        <authorList>
            <consortium name="Pathogen Informatics"/>
        </authorList>
    </citation>
    <scope>NUCLEOTIDE SEQUENCE [LARGE SCALE GENOMIC DNA]</scope>
    <source>
        <strain evidence="2 3">NST_G2</strain>
    </source>
</reference>
<accession>A0A3P7E9E1</accession>
<sequence length="93" mass="9946">MAAAGLCSRPEARSTGRAGNKGNPLYWLMDGSPSRRLQDQALSATTQETPSNELANRIAGILSMLLDGAETWTIYKSRCGSSTTYISAVSAEY</sequence>
<proteinExistence type="predicted"/>
<evidence type="ECO:0000313" key="2">
    <source>
        <dbReference type="EMBL" id="VDL95174.1"/>
    </source>
</evidence>
<protein>
    <submittedName>
        <fullName evidence="2">Uncharacterized protein</fullName>
    </submittedName>
</protein>